<evidence type="ECO:0000313" key="1">
    <source>
        <dbReference type="EMBL" id="PIC21962.1"/>
    </source>
</evidence>
<comment type="caution">
    <text evidence="1">The sequence shown here is derived from an EMBL/GenBank/DDBJ whole genome shotgun (WGS) entry which is preliminary data.</text>
</comment>
<name>A0A2G5T416_9PELO</name>
<evidence type="ECO:0000313" key="2">
    <source>
        <dbReference type="Proteomes" id="UP000230233"/>
    </source>
</evidence>
<dbReference type="Proteomes" id="UP000230233">
    <property type="component" value="Chromosome X"/>
</dbReference>
<dbReference type="EMBL" id="PDUG01000006">
    <property type="protein sequence ID" value="PIC21962.1"/>
    <property type="molecule type" value="Genomic_DNA"/>
</dbReference>
<gene>
    <name evidence="1" type="primary">Cnig_chr_X.g26616</name>
    <name evidence="1" type="ORF">B9Z55_026616</name>
</gene>
<proteinExistence type="predicted"/>
<keyword evidence="2" id="KW-1185">Reference proteome</keyword>
<accession>A0A2G5T416</accession>
<dbReference type="AlphaFoldDB" id="A0A2G5T416"/>
<sequence>MASENKFIPLSTHPMLTRSQVKADIQKPIVDPQVLRFIKLLAMEEMPGWRPPAKKKVVVVESDEESEEEEEKVDK</sequence>
<reference evidence="2" key="1">
    <citation type="submission" date="2017-10" db="EMBL/GenBank/DDBJ databases">
        <title>Rapid genome shrinkage in a self-fertile nematode reveals novel sperm competition proteins.</title>
        <authorList>
            <person name="Yin D."/>
            <person name="Schwarz E.M."/>
            <person name="Thomas C.G."/>
            <person name="Felde R.L."/>
            <person name="Korf I.F."/>
            <person name="Cutter A.D."/>
            <person name="Schartner C.M."/>
            <person name="Ralston E.J."/>
            <person name="Meyer B.J."/>
            <person name="Haag E.S."/>
        </authorList>
    </citation>
    <scope>NUCLEOTIDE SEQUENCE [LARGE SCALE GENOMIC DNA]</scope>
    <source>
        <strain evidence="2">JU1422</strain>
    </source>
</reference>
<dbReference type="OrthoDB" id="10457684at2759"/>
<protein>
    <submittedName>
        <fullName evidence="1">Uncharacterized protein</fullName>
    </submittedName>
</protein>
<organism evidence="1 2">
    <name type="scientific">Caenorhabditis nigoni</name>
    <dbReference type="NCBI Taxonomy" id="1611254"/>
    <lineage>
        <taxon>Eukaryota</taxon>
        <taxon>Metazoa</taxon>
        <taxon>Ecdysozoa</taxon>
        <taxon>Nematoda</taxon>
        <taxon>Chromadorea</taxon>
        <taxon>Rhabditida</taxon>
        <taxon>Rhabditina</taxon>
        <taxon>Rhabditomorpha</taxon>
        <taxon>Rhabditoidea</taxon>
        <taxon>Rhabditidae</taxon>
        <taxon>Peloderinae</taxon>
        <taxon>Caenorhabditis</taxon>
    </lineage>
</organism>